<evidence type="ECO:0000313" key="1">
    <source>
        <dbReference type="EMBL" id="KAJ1936585.1"/>
    </source>
</evidence>
<accession>A0ACC1J3Z2</accession>
<protein>
    <submittedName>
        <fullName evidence="1">Uncharacterized protein</fullName>
    </submittedName>
</protein>
<dbReference type="EMBL" id="JANBPW010003826">
    <property type="protein sequence ID" value="KAJ1936585.1"/>
    <property type="molecule type" value="Genomic_DNA"/>
</dbReference>
<name>A0ACC1J3Z2_9FUNG</name>
<gene>
    <name evidence="1" type="ORF">FBU59_005007</name>
</gene>
<proteinExistence type="predicted"/>
<comment type="caution">
    <text evidence="1">The sequence shown here is derived from an EMBL/GenBank/DDBJ whole genome shotgun (WGS) entry which is preliminary data.</text>
</comment>
<reference evidence="1" key="1">
    <citation type="submission" date="2022-07" db="EMBL/GenBank/DDBJ databases">
        <title>Phylogenomic reconstructions and comparative analyses of Kickxellomycotina fungi.</title>
        <authorList>
            <person name="Reynolds N.K."/>
            <person name="Stajich J.E."/>
            <person name="Barry K."/>
            <person name="Grigoriev I.V."/>
            <person name="Crous P."/>
            <person name="Smith M.E."/>
        </authorList>
    </citation>
    <scope>NUCLEOTIDE SEQUENCE</scope>
    <source>
        <strain evidence="1">NRRL 5244</strain>
    </source>
</reference>
<keyword evidence="2" id="KW-1185">Reference proteome</keyword>
<dbReference type="Proteomes" id="UP001150603">
    <property type="component" value="Unassembled WGS sequence"/>
</dbReference>
<evidence type="ECO:0000313" key="2">
    <source>
        <dbReference type="Proteomes" id="UP001150603"/>
    </source>
</evidence>
<sequence>MPFMNFLASRAEGRNIMAWDVPPAPRTRSGAPLLRDVWDEGQQHKEQQGTAHDPQRNMKRATRPKQRGYAASTAQQENSPTTRPLVVTNGVGQVLTDYVLVRLGTDGVLQEFVRALPVHNDSVNTMAMAPSSPYMPTILAARSSSSSLPARDAHVHQGNQHRRRDFAGRLASFAEPALYRGHPPYLVPHPTTVIMLHLYSSSSAYGCEQYTPREQRMVKGKVVAVRHGGGCSMWDKALYAAKAGAQALLVDAVPTHSEDHDDPGPLIGTHFACDRRLCVLGKCLLEECPADSPLGAQPDDLHRRQYVEEPGQTSMPVVIVAEQVVNELEQYLISGLHVRAELL</sequence>
<organism evidence="1 2">
    <name type="scientific">Linderina macrospora</name>
    <dbReference type="NCBI Taxonomy" id="4868"/>
    <lineage>
        <taxon>Eukaryota</taxon>
        <taxon>Fungi</taxon>
        <taxon>Fungi incertae sedis</taxon>
        <taxon>Zoopagomycota</taxon>
        <taxon>Kickxellomycotina</taxon>
        <taxon>Kickxellomycetes</taxon>
        <taxon>Kickxellales</taxon>
        <taxon>Kickxellaceae</taxon>
        <taxon>Linderina</taxon>
    </lineage>
</organism>